<dbReference type="AlphaFoldDB" id="A0A0N5B654"/>
<feature type="transmembrane region" description="Helical" evidence="1">
    <location>
        <begin position="438"/>
        <end position="457"/>
    </location>
</feature>
<feature type="transmembrane region" description="Helical" evidence="1">
    <location>
        <begin position="325"/>
        <end position="346"/>
    </location>
</feature>
<feature type="transmembrane region" description="Helical" evidence="1">
    <location>
        <begin position="358"/>
        <end position="378"/>
    </location>
</feature>
<organism evidence="2 3">
    <name type="scientific">Strongyloides papillosus</name>
    <name type="common">Intestinal threadworm</name>
    <dbReference type="NCBI Taxonomy" id="174720"/>
    <lineage>
        <taxon>Eukaryota</taxon>
        <taxon>Metazoa</taxon>
        <taxon>Ecdysozoa</taxon>
        <taxon>Nematoda</taxon>
        <taxon>Chromadorea</taxon>
        <taxon>Rhabditida</taxon>
        <taxon>Tylenchina</taxon>
        <taxon>Panagrolaimomorpha</taxon>
        <taxon>Strongyloidoidea</taxon>
        <taxon>Strongyloididae</taxon>
        <taxon>Strongyloides</taxon>
    </lineage>
</organism>
<feature type="transmembrane region" description="Helical" evidence="1">
    <location>
        <begin position="78"/>
        <end position="100"/>
    </location>
</feature>
<feature type="transmembrane region" description="Helical" evidence="1">
    <location>
        <begin position="106"/>
        <end position="126"/>
    </location>
</feature>
<name>A0A0N5B654_STREA</name>
<keyword evidence="1" id="KW-1133">Transmembrane helix</keyword>
<keyword evidence="2" id="KW-1185">Reference proteome</keyword>
<accession>A0A0N5B654</accession>
<feature type="transmembrane region" description="Helical" evidence="1">
    <location>
        <begin position="138"/>
        <end position="157"/>
    </location>
</feature>
<feature type="transmembrane region" description="Helical" evidence="1">
    <location>
        <begin position="47"/>
        <end position="66"/>
    </location>
</feature>
<reference evidence="3" key="1">
    <citation type="submission" date="2017-02" db="UniProtKB">
        <authorList>
            <consortium name="WormBaseParasite"/>
        </authorList>
    </citation>
    <scope>IDENTIFICATION</scope>
</reference>
<evidence type="ECO:0000313" key="2">
    <source>
        <dbReference type="Proteomes" id="UP000046392"/>
    </source>
</evidence>
<evidence type="ECO:0000313" key="3">
    <source>
        <dbReference type="WBParaSite" id="SPAL_0000154300.1"/>
    </source>
</evidence>
<dbReference type="WBParaSite" id="SPAL_0000154300.1">
    <property type="protein sequence ID" value="SPAL_0000154300.1"/>
    <property type="gene ID" value="SPAL_0000154300"/>
</dbReference>
<feature type="transmembrane region" description="Helical" evidence="1">
    <location>
        <begin position="7"/>
        <end position="27"/>
    </location>
</feature>
<sequence length="506" mass="58057">MFFSYNYTSCIIGLGFFFLTLPIFSFGFKSQTIFLNIPHFKDITSTLGFECFALFFFGEGLSYLFAEISVYYVGYRIILKLTGLITCLFFCSTLYGNIFLIHTGAFLTGIAIGHMWISQVYFLNYSRSHPWYTYISKTLIYMSIFTTLLLPLIGIGSKLPDKVPVELKSPAMMNDNMLFEPEIFRSVKNVMLAKIFYEHLLEYLIFSLIGTFLLCVQPRLWKIVGMKVNNDGQLKLTLVDYNNKKDDFSKSINELYKGKRKAIATTWKTDIKNIPYIIFNQFMIIGYFPVIYVGALTGYICSLLTSGMNYGDVERDLDIESSYISLVIVFICIGRAATQYWISGLVKVKYNKNRRRNFFALIFTLTGFFIISLSDALLPVEKADLVYGIIKNKFSDKLKVLIIARLFGIAILSVANVLSEYYIYGYFEILGQEFGSKVIYIIRILHCISLSFFVITFQFIPEYMLPLLISIFAFIATVNFSKAEKYLIRSIFITQGVSQTTITKNG</sequence>
<dbReference type="Proteomes" id="UP000046392">
    <property type="component" value="Unplaced"/>
</dbReference>
<keyword evidence="1" id="KW-0812">Transmembrane</keyword>
<protein>
    <submittedName>
        <fullName evidence="3">Uncharacterized protein</fullName>
    </submittedName>
</protein>
<feature type="transmembrane region" description="Helical" evidence="1">
    <location>
        <begin position="398"/>
        <end position="418"/>
    </location>
</feature>
<evidence type="ECO:0000256" key="1">
    <source>
        <dbReference type="SAM" id="Phobius"/>
    </source>
</evidence>
<feature type="transmembrane region" description="Helical" evidence="1">
    <location>
        <begin position="463"/>
        <end position="481"/>
    </location>
</feature>
<keyword evidence="1" id="KW-0472">Membrane</keyword>
<feature type="transmembrane region" description="Helical" evidence="1">
    <location>
        <begin position="282"/>
        <end position="305"/>
    </location>
</feature>
<feature type="transmembrane region" description="Helical" evidence="1">
    <location>
        <begin position="195"/>
        <end position="216"/>
    </location>
</feature>
<proteinExistence type="predicted"/>